<proteinExistence type="predicted"/>
<evidence type="ECO:0000313" key="1">
    <source>
        <dbReference type="EMBL" id="PKR80823.1"/>
    </source>
</evidence>
<dbReference type="EMBL" id="PJNI01000008">
    <property type="protein sequence ID" value="PKR80823.1"/>
    <property type="molecule type" value="Genomic_DNA"/>
</dbReference>
<dbReference type="Proteomes" id="UP000236654">
    <property type="component" value="Unassembled WGS sequence"/>
</dbReference>
<protein>
    <submittedName>
        <fullName evidence="1">Uncharacterized protein</fullName>
    </submittedName>
</protein>
<name>A0A2I0R2K9_9FLAO</name>
<comment type="caution">
    <text evidence="1">The sequence shown here is derived from an EMBL/GenBank/DDBJ whole genome shotgun (WGS) entry which is preliminary data.</text>
</comment>
<organism evidence="1 2">
    <name type="scientific">Brumimicrobium salinarum</name>
    <dbReference type="NCBI Taxonomy" id="2058658"/>
    <lineage>
        <taxon>Bacteria</taxon>
        <taxon>Pseudomonadati</taxon>
        <taxon>Bacteroidota</taxon>
        <taxon>Flavobacteriia</taxon>
        <taxon>Flavobacteriales</taxon>
        <taxon>Crocinitomicaceae</taxon>
        <taxon>Brumimicrobium</taxon>
    </lineage>
</organism>
<dbReference type="AlphaFoldDB" id="A0A2I0R2K9"/>
<accession>A0A2I0R2K9</accession>
<dbReference type="RefSeq" id="WP_101334605.1">
    <property type="nucleotide sequence ID" value="NZ_PJNI01000008.1"/>
</dbReference>
<reference evidence="1 2" key="1">
    <citation type="submission" date="2017-12" db="EMBL/GenBank/DDBJ databases">
        <title>The draft genome sequence of Brumimicrobium saltpan LHR20.</title>
        <authorList>
            <person name="Do Z.-J."/>
            <person name="Luo H.-R."/>
        </authorList>
    </citation>
    <scope>NUCLEOTIDE SEQUENCE [LARGE SCALE GENOMIC DNA]</scope>
    <source>
        <strain evidence="1 2">LHR20</strain>
    </source>
</reference>
<sequence>MLDVDANNLNPLDENLELIGTTSDMTVYEYKDNNQKDSFYEKLVGKSFDFELNYMAVARLLNSKFIDKKFM</sequence>
<gene>
    <name evidence="1" type="ORF">CW751_08630</name>
</gene>
<keyword evidence="2" id="KW-1185">Reference proteome</keyword>
<evidence type="ECO:0000313" key="2">
    <source>
        <dbReference type="Proteomes" id="UP000236654"/>
    </source>
</evidence>